<evidence type="ECO:0000313" key="1">
    <source>
        <dbReference type="EMBL" id="KAJ9663818.1"/>
    </source>
</evidence>
<name>A0ACC3AJC0_9EURO</name>
<keyword evidence="2" id="KW-1185">Reference proteome</keyword>
<proteinExistence type="predicted"/>
<protein>
    <submittedName>
        <fullName evidence="1">Uncharacterized protein</fullName>
    </submittedName>
</protein>
<dbReference type="EMBL" id="JAPDRQ010000006">
    <property type="protein sequence ID" value="KAJ9663818.1"/>
    <property type="molecule type" value="Genomic_DNA"/>
</dbReference>
<reference evidence="1" key="1">
    <citation type="submission" date="2022-10" db="EMBL/GenBank/DDBJ databases">
        <title>Culturing micro-colonial fungi from biological soil crusts in the Mojave desert and describing Neophaeococcomyces mojavensis, and introducing the new genera and species Taxawa tesnikishii.</title>
        <authorList>
            <person name="Kurbessoian T."/>
            <person name="Stajich J.E."/>
        </authorList>
    </citation>
    <scope>NUCLEOTIDE SEQUENCE</scope>
    <source>
        <strain evidence="1">JES_112</strain>
    </source>
</reference>
<organism evidence="1 2">
    <name type="scientific">Neophaeococcomyces mojaviensis</name>
    <dbReference type="NCBI Taxonomy" id="3383035"/>
    <lineage>
        <taxon>Eukaryota</taxon>
        <taxon>Fungi</taxon>
        <taxon>Dikarya</taxon>
        <taxon>Ascomycota</taxon>
        <taxon>Pezizomycotina</taxon>
        <taxon>Eurotiomycetes</taxon>
        <taxon>Chaetothyriomycetidae</taxon>
        <taxon>Chaetothyriales</taxon>
        <taxon>Chaetothyriales incertae sedis</taxon>
        <taxon>Neophaeococcomyces</taxon>
    </lineage>
</organism>
<accession>A0ACC3AJC0</accession>
<gene>
    <name evidence="1" type="ORF">H2198_000578</name>
</gene>
<evidence type="ECO:0000313" key="2">
    <source>
        <dbReference type="Proteomes" id="UP001172386"/>
    </source>
</evidence>
<dbReference type="Proteomes" id="UP001172386">
    <property type="component" value="Unassembled WGS sequence"/>
</dbReference>
<comment type="caution">
    <text evidence="1">The sequence shown here is derived from an EMBL/GenBank/DDBJ whole genome shotgun (WGS) entry which is preliminary data.</text>
</comment>
<sequence length="314" mass="34956">MESATTTQAPNVLLDLGFKKVSQGISLYEPVTNTDTTDTKGASHTSDPTLIILCSWAFAQPKHIAKYVRPYQSIFPNASVLLIQNIISNAIWRPDAWQWSFFQPAVVVLQTHLSKTVEPRILVHAFSNGGSHAAVQLSQTCREVCGGMRMPVDALILDSAPGQPRFGPTIKALTLGIPSRNPLVKAAATVLAYGSTGMTAVVDVLNISEPAAWKLYRVLNDEHNVFLLNAGNAIPRTYFYSKTDEMIMEEDVVGHAEIGRQKLKEAGFESEKLKEILRLEEFIGTSHVNHIKEEGERYWNVVRETWKRTQQQEP</sequence>